<feature type="transmembrane region" description="Helical" evidence="1">
    <location>
        <begin position="91"/>
        <end position="110"/>
    </location>
</feature>
<feature type="transmembrane region" description="Helical" evidence="1">
    <location>
        <begin position="62"/>
        <end position="79"/>
    </location>
</feature>
<name>A0ABV3K0E1_STRON</name>
<proteinExistence type="predicted"/>
<evidence type="ECO:0000313" key="2">
    <source>
        <dbReference type="EMBL" id="MEV5508485.1"/>
    </source>
</evidence>
<organism evidence="2 3">
    <name type="scientific">Streptomyces orinoci</name>
    <name type="common">Streptoverticillium orinoci</name>
    <dbReference type="NCBI Taxonomy" id="67339"/>
    <lineage>
        <taxon>Bacteria</taxon>
        <taxon>Bacillati</taxon>
        <taxon>Actinomycetota</taxon>
        <taxon>Actinomycetes</taxon>
        <taxon>Kitasatosporales</taxon>
        <taxon>Streptomycetaceae</taxon>
        <taxon>Streptomyces</taxon>
    </lineage>
</organism>
<dbReference type="Pfam" id="PF17197">
    <property type="entry name" value="DUF5134"/>
    <property type="match status" value="1"/>
</dbReference>
<comment type="caution">
    <text evidence="2">The sequence shown here is derived from an EMBL/GenBank/DDBJ whole genome shotgun (WGS) entry which is preliminary data.</text>
</comment>
<dbReference type="InterPro" id="IPR033458">
    <property type="entry name" value="DUF5134"/>
</dbReference>
<dbReference type="Proteomes" id="UP001552594">
    <property type="component" value="Unassembled WGS sequence"/>
</dbReference>
<evidence type="ECO:0000313" key="3">
    <source>
        <dbReference type="Proteomes" id="UP001552594"/>
    </source>
</evidence>
<gene>
    <name evidence="2" type="ORF">AB0L16_18765</name>
</gene>
<reference evidence="2 3" key="1">
    <citation type="submission" date="2024-06" db="EMBL/GenBank/DDBJ databases">
        <title>The Natural Products Discovery Center: Release of the First 8490 Sequenced Strains for Exploring Actinobacteria Biosynthetic Diversity.</title>
        <authorList>
            <person name="Kalkreuter E."/>
            <person name="Kautsar S.A."/>
            <person name="Yang D."/>
            <person name="Bader C.D."/>
            <person name="Teijaro C.N."/>
            <person name="Fluegel L."/>
            <person name="Davis C.M."/>
            <person name="Simpson J.R."/>
            <person name="Lauterbach L."/>
            <person name="Steele A.D."/>
            <person name="Gui C."/>
            <person name="Meng S."/>
            <person name="Li G."/>
            <person name="Viehrig K."/>
            <person name="Ye F."/>
            <person name="Su P."/>
            <person name="Kiefer A.F."/>
            <person name="Nichols A."/>
            <person name="Cepeda A.J."/>
            <person name="Yan W."/>
            <person name="Fan B."/>
            <person name="Jiang Y."/>
            <person name="Adhikari A."/>
            <person name="Zheng C.-J."/>
            <person name="Schuster L."/>
            <person name="Cowan T.M."/>
            <person name="Smanski M.J."/>
            <person name="Chevrette M.G."/>
            <person name="De Carvalho L.P.S."/>
            <person name="Shen B."/>
        </authorList>
    </citation>
    <scope>NUCLEOTIDE SEQUENCE [LARGE SCALE GENOMIC DNA]</scope>
    <source>
        <strain evidence="2 3">NPDC052347</strain>
    </source>
</reference>
<protein>
    <submittedName>
        <fullName evidence="2">DUF5134 domain-containing protein</fullName>
    </submittedName>
</protein>
<feature type="transmembrane region" description="Helical" evidence="1">
    <location>
        <begin position="36"/>
        <end position="56"/>
    </location>
</feature>
<sequence>MHQPPLVGWLLVVLCTATGAYCLGGVRAGGVGERRAARGDALMALGMAVMALPVWMSGAPSWGAALFAAVFAAAGLRALSLVRRQGGGHHLHHAIGAFAMVYMALAMAAAPEGGHGGHTGHRPAGAPPLTGLLLLYFAVYVVRSVPALLPAAVTPGAVAAPVPARRPELTRACRLSMGIGMVTMLLTM</sequence>
<dbReference type="EMBL" id="JBFAUK010000014">
    <property type="protein sequence ID" value="MEV5508485.1"/>
    <property type="molecule type" value="Genomic_DNA"/>
</dbReference>
<keyword evidence="1" id="KW-0812">Transmembrane</keyword>
<keyword evidence="3" id="KW-1185">Reference proteome</keyword>
<feature type="transmembrane region" description="Helical" evidence="1">
    <location>
        <begin position="125"/>
        <end position="142"/>
    </location>
</feature>
<accession>A0ABV3K0E1</accession>
<feature type="transmembrane region" description="Helical" evidence="1">
    <location>
        <begin position="6"/>
        <end position="24"/>
    </location>
</feature>
<evidence type="ECO:0000256" key="1">
    <source>
        <dbReference type="SAM" id="Phobius"/>
    </source>
</evidence>
<dbReference type="RefSeq" id="WP_109278101.1">
    <property type="nucleotide sequence ID" value="NZ_JBFAUK010000014.1"/>
</dbReference>
<keyword evidence="1" id="KW-0472">Membrane</keyword>
<keyword evidence="1" id="KW-1133">Transmembrane helix</keyword>